<dbReference type="GO" id="GO:0015937">
    <property type="term" value="P:coenzyme A biosynthetic process"/>
    <property type="evidence" value="ECO:0007669"/>
    <property type="project" value="UniProtKB-UniRule"/>
</dbReference>
<organism evidence="17 18">
    <name type="scientific">Catenibacillus scindens</name>
    <dbReference type="NCBI Taxonomy" id="673271"/>
    <lineage>
        <taxon>Bacteria</taxon>
        <taxon>Bacillati</taxon>
        <taxon>Bacillota</taxon>
        <taxon>Clostridia</taxon>
        <taxon>Lachnospirales</taxon>
        <taxon>Lachnospiraceae</taxon>
        <taxon>Catenibacillus</taxon>
    </lineage>
</organism>
<evidence type="ECO:0000256" key="2">
    <source>
        <dbReference type="ARBA" id="ARBA00001958"/>
    </source>
</evidence>
<dbReference type="Pfam" id="PF03309">
    <property type="entry name" value="Pan_kinase"/>
    <property type="match status" value="1"/>
</dbReference>
<evidence type="ECO:0000256" key="3">
    <source>
        <dbReference type="ARBA" id="ARBA00004496"/>
    </source>
</evidence>
<evidence type="ECO:0000313" key="17">
    <source>
        <dbReference type="EMBL" id="MBB5262983.1"/>
    </source>
</evidence>
<evidence type="ECO:0000256" key="7">
    <source>
        <dbReference type="ARBA" id="ARBA00022490"/>
    </source>
</evidence>
<dbReference type="GO" id="GO:0004594">
    <property type="term" value="F:pantothenate kinase activity"/>
    <property type="evidence" value="ECO:0007669"/>
    <property type="project" value="UniProtKB-UniRule"/>
</dbReference>
<evidence type="ECO:0000256" key="8">
    <source>
        <dbReference type="ARBA" id="ARBA00022679"/>
    </source>
</evidence>
<dbReference type="GO" id="GO:0046872">
    <property type="term" value="F:metal ion binding"/>
    <property type="evidence" value="ECO:0007669"/>
    <property type="project" value="UniProtKB-KW"/>
</dbReference>
<dbReference type="GO" id="GO:0005524">
    <property type="term" value="F:ATP binding"/>
    <property type="evidence" value="ECO:0007669"/>
    <property type="project" value="UniProtKB-UniRule"/>
</dbReference>
<keyword evidence="9 16" id="KW-0547">Nucleotide-binding</keyword>
<name>A0A7W8H7K4_9FIRM</name>
<dbReference type="AlphaFoldDB" id="A0A7W8H7K4"/>
<evidence type="ECO:0000256" key="4">
    <source>
        <dbReference type="ARBA" id="ARBA00005225"/>
    </source>
</evidence>
<keyword evidence="12 16" id="KW-0630">Potassium</keyword>
<dbReference type="Proteomes" id="UP000543642">
    <property type="component" value="Unassembled WGS sequence"/>
</dbReference>
<dbReference type="PANTHER" id="PTHR34265">
    <property type="entry name" value="TYPE III PANTOTHENATE KINASE"/>
    <property type="match status" value="1"/>
</dbReference>
<feature type="binding site" evidence="16">
    <location>
        <position position="129"/>
    </location>
    <ligand>
        <name>K(+)</name>
        <dbReference type="ChEBI" id="CHEBI:29103"/>
    </ligand>
</feature>
<feature type="active site" description="Proton acceptor" evidence="16">
    <location>
        <position position="109"/>
    </location>
</feature>
<keyword evidence="10 16" id="KW-0418">Kinase</keyword>
<keyword evidence="18" id="KW-1185">Reference proteome</keyword>
<evidence type="ECO:0000256" key="1">
    <source>
        <dbReference type="ARBA" id="ARBA00001206"/>
    </source>
</evidence>
<feature type="binding site" evidence="16">
    <location>
        <position position="132"/>
    </location>
    <ligand>
        <name>ATP</name>
        <dbReference type="ChEBI" id="CHEBI:30616"/>
    </ligand>
</feature>
<evidence type="ECO:0000313" key="18">
    <source>
        <dbReference type="Proteomes" id="UP000543642"/>
    </source>
</evidence>
<evidence type="ECO:0000256" key="11">
    <source>
        <dbReference type="ARBA" id="ARBA00022840"/>
    </source>
</evidence>
<comment type="subcellular location">
    <subcellularLocation>
        <location evidence="3 16">Cytoplasm</location>
    </subcellularLocation>
</comment>
<feature type="binding site" evidence="16">
    <location>
        <begin position="107"/>
        <end position="110"/>
    </location>
    <ligand>
        <name>substrate</name>
    </ligand>
</feature>
<sequence>MIIVVDVGNTNITVGMFCQEKIVGHYRMTTQMARTSDEYGVLLRDFLGDAGFKAEDVEDVVIASVVPSIMYSLNHAIKKYFHVTPIVVGPGIKTGIKIGAENPKEVGADLIVDAVAVKELYGGPAIVIDFGTATTYELVLSDGTLDSVVICPGIRISAQALFNGTAKIPNIEIRKPKTILGKETTVCLQAGLFYGTIGQVEYIVDKMIEESGLKDVKVIATGGLGRIIANETTKIQVYDNMLTLQGLRLIRKRCRGL</sequence>
<dbReference type="HAMAP" id="MF_01274">
    <property type="entry name" value="Pantothen_kinase_3"/>
    <property type="match status" value="1"/>
</dbReference>
<comment type="function">
    <text evidence="16">Catalyzes the phosphorylation of pantothenate (Pan), the first step in CoA biosynthesis.</text>
</comment>
<comment type="subunit">
    <text evidence="5 16">Homodimer.</text>
</comment>
<proteinExistence type="inferred from homology"/>
<reference evidence="17 18" key="1">
    <citation type="submission" date="2020-08" db="EMBL/GenBank/DDBJ databases">
        <title>Genomic Encyclopedia of Type Strains, Phase IV (KMG-IV): sequencing the most valuable type-strain genomes for metagenomic binning, comparative biology and taxonomic classification.</title>
        <authorList>
            <person name="Goeker M."/>
        </authorList>
    </citation>
    <scope>NUCLEOTIDE SEQUENCE [LARGE SCALE GENOMIC DNA]</scope>
    <source>
        <strain evidence="17 18">DSM 106146</strain>
    </source>
</reference>
<dbReference type="SUPFAM" id="SSF53067">
    <property type="entry name" value="Actin-like ATPase domain"/>
    <property type="match status" value="2"/>
</dbReference>
<evidence type="ECO:0000256" key="12">
    <source>
        <dbReference type="ARBA" id="ARBA00022958"/>
    </source>
</evidence>
<comment type="cofactor">
    <cofactor evidence="2">
        <name>K(+)</name>
        <dbReference type="ChEBI" id="CHEBI:29103"/>
    </cofactor>
</comment>
<dbReference type="NCBIfam" id="NF009855">
    <property type="entry name" value="PRK13321.1"/>
    <property type="match status" value="1"/>
</dbReference>
<evidence type="ECO:0000256" key="10">
    <source>
        <dbReference type="ARBA" id="ARBA00022777"/>
    </source>
</evidence>
<dbReference type="NCBIfam" id="TIGR00671">
    <property type="entry name" value="baf"/>
    <property type="match status" value="1"/>
</dbReference>
<comment type="pathway">
    <text evidence="4 16">Cofactor biosynthesis; coenzyme A biosynthesis; CoA from (R)-pantothenate: step 1/5.</text>
</comment>
<keyword evidence="11 16" id="KW-0067">ATP-binding</keyword>
<evidence type="ECO:0000256" key="14">
    <source>
        <dbReference type="ARBA" id="ARBA00038036"/>
    </source>
</evidence>
<feature type="binding site" evidence="16">
    <location>
        <position position="184"/>
    </location>
    <ligand>
        <name>substrate</name>
    </ligand>
</feature>
<accession>A0A7W8H7K4</accession>
<comment type="caution">
    <text evidence="17">The sequence shown here is derived from an EMBL/GenBank/DDBJ whole genome shotgun (WGS) entry which is preliminary data.</text>
</comment>
<gene>
    <name evidence="16" type="primary">coaX</name>
    <name evidence="17" type="ORF">HNP82_000077</name>
</gene>
<keyword evidence="16" id="KW-0479">Metal-binding</keyword>
<dbReference type="UniPathway" id="UPA00241">
    <property type="reaction ID" value="UER00352"/>
</dbReference>
<dbReference type="PANTHER" id="PTHR34265:SF1">
    <property type="entry name" value="TYPE III PANTOTHENATE KINASE"/>
    <property type="match status" value="1"/>
</dbReference>
<evidence type="ECO:0000256" key="13">
    <source>
        <dbReference type="ARBA" id="ARBA00022993"/>
    </source>
</evidence>
<comment type="cofactor">
    <cofactor evidence="16">
        <name>NH4(+)</name>
        <dbReference type="ChEBI" id="CHEBI:28938"/>
    </cofactor>
    <cofactor evidence="16">
        <name>K(+)</name>
        <dbReference type="ChEBI" id="CHEBI:29103"/>
    </cofactor>
    <text evidence="16">A monovalent cation. Ammonium or potassium.</text>
</comment>
<evidence type="ECO:0000256" key="5">
    <source>
        <dbReference type="ARBA" id="ARBA00011738"/>
    </source>
</evidence>
<evidence type="ECO:0000256" key="6">
    <source>
        <dbReference type="ARBA" id="ARBA00012102"/>
    </source>
</evidence>
<dbReference type="InterPro" id="IPR043129">
    <property type="entry name" value="ATPase_NBD"/>
</dbReference>
<keyword evidence="7 16" id="KW-0963">Cytoplasm</keyword>
<evidence type="ECO:0000256" key="16">
    <source>
        <dbReference type="HAMAP-Rule" id="MF_01274"/>
    </source>
</evidence>
<comment type="similarity">
    <text evidence="14 16">Belongs to the type III pantothenate kinase family.</text>
</comment>
<feature type="binding site" evidence="16">
    <location>
        <begin position="6"/>
        <end position="13"/>
    </location>
    <ligand>
        <name>ATP</name>
        <dbReference type="ChEBI" id="CHEBI:30616"/>
    </ligand>
</feature>
<dbReference type="Gene3D" id="3.30.420.40">
    <property type="match status" value="2"/>
</dbReference>
<dbReference type="EC" id="2.7.1.33" evidence="6 16"/>
<comment type="caution">
    <text evidence="16">Lacks conserved residue(s) required for the propagation of feature annotation.</text>
</comment>
<evidence type="ECO:0000256" key="15">
    <source>
        <dbReference type="ARBA" id="ARBA00040883"/>
    </source>
</evidence>
<dbReference type="InterPro" id="IPR004619">
    <property type="entry name" value="Type_III_PanK"/>
</dbReference>
<dbReference type="EMBL" id="JACHFW010000001">
    <property type="protein sequence ID" value="MBB5262983.1"/>
    <property type="molecule type" value="Genomic_DNA"/>
</dbReference>
<evidence type="ECO:0000256" key="9">
    <source>
        <dbReference type="ARBA" id="ARBA00022741"/>
    </source>
</evidence>
<keyword evidence="13 16" id="KW-0173">Coenzyme A biosynthesis</keyword>
<comment type="catalytic activity">
    <reaction evidence="1 16">
        <text>(R)-pantothenate + ATP = (R)-4'-phosphopantothenate + ADP + H(+)</text>
        <dbReference type="Rhea" id="RHEA:16373"/>
        <dbReference type="ChEBI" id="CHEBI:10986"/>
        <dbReference type="ChEBI" id="CHEBI:15378"/>
        <dbReference type="ChEBI" id="CHEBI:29032"/>
        <dbReference type="ChEBI" id="CHEBI:30616"/>
        <dbReference type="ChEBI" id="CHEBI:456216"/>
        <dbReference type="EC" id="2.7.1.33"/>
    </reaction>
</comment>
<dbReference type="CDD" id="cd24015">
    <property type="entry name" value="ASKHA_NBD_PanK-III"/>
    <property type="match status" value="1"/>
</dbReference>
<dbReference type="RefSeq" id="WP_183770212.1">
    <property type="nucleotide sequence ID" value="NZ_CAWVEG010000205.1"/>
</dbReference>
<protein>
    <recommendedName>
        <fullName evidence="15 16">Type III pantothenate kinase</fullName>
        <ecNumber evidence="6 16">2.7.1.33</ecNumber>
    </recommendedName>
    <alternativeName>
        <fullName evidence="16">PanK-III</fullName>
    </alternativeName>
    <alternativeName>
        <fullName evidence="16">Pantothenic acid kinase</fullName>
    </alternativeName>
</protein>
<keyword evidence="8 16" id="KW-0808">Transferase</keyword>
<dbReference type="GO" id="GO:0005737">
    <property type="term" value="C:cytoplasm"/>
    <property type="evidence" value="ECO:0007669"/>
    <property type="project" value="UniProtKB-SubCell"/>
</dbReference>